<dbReference type="InterPro" id="IPR003660">
    <property type="entry name" value="HAMP_dom"/>
</dbReference>
<dbReference type="Pfam" id="PF00015">
    <property type="entry name" value="MCPsignal"/>
    <property type="match status" value="1"/>
</dbReference>
<sequence>MKKKNKREGKEKSIGRKIFNVTVTVTIISMISLLVINILMFNRILKSVEEDIRKKGKNVRGAITTADIEAVVKDKTISSYDYKKLKNDLNNGKSNENVNYAAILIKSSSNEFEILSDSENNSLSYGKKVPITTELNKALNGEITSKTVKEKKETRIVMYYPIQVSNDNINAVLEIRSDVTDIVNIKKVILIQLAVLSIILIIIYAIITWLISKSINKNVKKVINSLVKISDGDLTEKIEIDSKDEIEIIATYINKLQENIKKVIEKIMISSENEMSNIEILSISSKDMAASSEEVTATLQEIDSNIYIQNQDTKKINYLLEGFGELIEKVKISIKDINDLLVSVNNNIDLNNKALMKLQNSKIDIENSTFNMNEKLEGLHLSLGKIKDITVFIDIIADQTNLLALNAAIEAARVGESGKGFAVVANEIRKLAEEVKNSSLDINNLLVNVINEGDEVRHISLIMNDKLSKQFGVIDNSIIAFKEIVDRIIKLIPEIKNVNSEMDNVLEEKDVIFDAIDKSSKLLNEIAKSSEEIKNFSEELSTMANGISEVGDKLSDNTSEMNKEINKFKIK</sequence>
<accession>A0ABR8Q680</accession>
<evidence type="ECO:0000259" key="5">
    <source>
        <dbReference type="PROSITE" id="PS50111"/>
    </source>
</evidence>
<dbReference type="EMBL" id="JACSQZ010000050">
    <property type="protein sequence ID" value="MBD7915935.1"/>
    <property type="molecule type" value="Genomic_DNA"/>
</dbReference>
<evidence type="ECO:0000313" key="7">
    <source>
        <dbReference type="EMBL" id="MBD7915935.1"/>
    </source>
</evidence>
<feature type="transmembrane region" description="Helical" evidence="4">
    <location>
        <begin position="21"/>
        <end position="41"/>
    </location>
</feature>
<dbReference type="RefSeq" id="WP_191750686.1">
    <property type="nucleotide sequence ID" value="NZ_JACSQZ010000050.1"/>
</dbReference>
<evidence type="ECO:0000256" key="4">
    <source>
        <dbReference type="SAM" id="Phobius"/>
    </source>
</evidence>
<gene>
    <name evidence="7" type="ORF">H9660_12340</name>
</gene>
<dbReference type="Gene3D" id="6.10.340.10">
    <property type="match status" value="1"/>
</dbReference>
<dbReference type="InterPro" id="IPR004089">
    <property type="entry name" value="MCPsignal_dom"/>
</dbReference>
<dbReference type="PANTHER" id="PTHR32089">
    <property type="entry name" value="METHYL-ACCEPTING CHEMOTAXIS PROTEIN MCPB"/>
    <property type="match status" value="1"/>
</dbReference>
<dbReference type="PROSITE" id="PS50885">
    <property type="entry name" value="HAMP"/>
    <property type="match status" value="1"/>
</dbReference>
<evidence type="ECO:0000259" key="6">
    <source>
        <dbReference type="PROSITE" id="PS50885"/>
    </source>
</evidence>
<keyword evidence="4" id="KW-0812">Transmembrane</keyword>
<feature type="domain" description="Methyl-accepting transducer" evidence="5">
    <location>
        <begin position="284"/>
        <end position="524"/>
    </location>
</feature>
<evidence type="ECO:0000256" key="1">
    <source>
        <dbReference type="ARBA" id="ARBA00023224"/>
    </source>
</evidence>
<evidence type="ECO:0000256" key="3">
    <source>
        <dbReference type="PROSITE-ProRule" id="PRU00284"/>
    </source>
</evidence>
<dbReference type="SMART" id="SM00304">
    <property type="entry name" value="HAMP"/>
    <property type="match status" value="1"/>
</dbReference>
<keyword evidence="4" id="KW-1133">Transmembrane helix</keyword>
<keyword evidence="1 3" id="KW-0807">Transducer</keyword>
<evidence type="ECO:0000313" key="8">
    <source>
        <dbReference type="Proteomes" id="UP000640335"/>
    </source>
</evidence>
<reference evidence="7 8" key="1">
    <citation type="submission" date="2020-08" db="EMBL/GenBank/DDBJ databases">
        <title>A Genomic Blueprint of the Chicken Gut Microbiome.</title>
        <authorList>
            <person name="Gilroy R."/>
            <person name="Ravi A."/>
            <person name="Getino M."/>
            <person name="Pursley I."/>
            <person name="Horton D.L."/>
            <person name="Alikhan N.-F."/>
            <person name="Baker D."/>
            <person name="Gharbi K."/>
            <person name="Hall N."/>
            <person name="Watson M."/>
            <person name="Adriaenssens E.M."/>
            <person name="Foster-Nyarko E."/>
            <person name="Jarju S."/>
            <person name="Secka A."/>
            <person name="Antonio M."/>
            <person name="Oren A."/>
            <person name="Chaudhuri R."/>
            <person name="La Ragione R.M."/>
            <person name="Hildebrand F."/>
            <person name="Pallen M.J."/>
        </authorList>
    </citation>
    <scope>NUCLEOTIDE SEQUENCE [LARGE SCALE GENOMIC DNA]</scope>
    <source>
        <strain evidence="7 8">Sa3CUN1</strain>
    </source>
</reference>
<proteinExistence type="inferred from homology"/>
<comment type="similarity">
    <text evidence="2">Belongs to the methyl-accepting chemotaxis (MCP) protein family.</text>
</comment>
<feature type="transmembrane region" description="Helical" evidence="4">
    <location>
        <begin position="189"/>
        <end position="211"/>
    </location>
</feature>
<keyword evidence="4" id="KW-0472">Membrane</keyword>
<dbReference type="PANTHER" id="PTHR32089:SF112">
    <property type="entry name" value="LYSOZYME-LIKE PROTEIN-RELATED"/>
    <property type="match status" value="1"/>
</dbReference>
<protein>
    <submittedName>
        <fullName evidence="7">Methyl-accepting chemotaxis protein</fullName>
    </submittedName>
</protein>
<name>A0ABR8Q680_9CLOT</name>
<organism evidence="7 8">
    <name type="scientific">Clostridium gallinarum</name>
    <dbReference type="NCBI Taxonomy" id="2762246"/>
    <lineage>
        <taxon>Bacteria</taxon>
        <taxon>Bacillati</taxon>
        <taxon>Bacillota</taxon>
        <taxon>Clostridia</taxon>
        <taxon>Eubacteriales</taxon>
        <taxon>Clostridiaceae</taxon>
        <taxon>Clostridium</taxon>
    </lineage>
</organism>
<keyword evidence="8" id="KW-1185">Reference proteome</keyword>
<dbReference type="Proteomes" id="UP000640335">
    <property type="component" value="Unassembled WGS sequence"/>
</dbReference>
<dbReference type="CDD" id="cd06225">
    <property type="entry name" value="HAMP"/>
    <property type="match status" value="1"/>
</dbReference>
<dbReference type="PROSITE" id="PS50111">
    <property type="entry name" value="CHEMOTAXIS_TRANSDUC_2"/>
    <property type="match status" value="1"/>
</dbReference>
<feature type="domain" description="HAMP" evidence="6">
    <location>
        <begin position="213"/>
        <end position="265"/>
    </location>
</feature>
<dbReference type="Pfam" id="PF00672">
    <property type="entry name" value="HAMP"/>
    <property type="match status" value="1"/>
</dbReference>
<dbReference type="Gene3D" id="1.10.287.950">
    <property type="entry name" value="Methyl-accepting chemotaxis protein"/>
    <property type="match status" value="1"/>
</dbReference>
<evidence type="ECO:0000256" key="2">
    <source>
        <dbReference type="ARBA" id="ARBA00029447"/>
    </source>
</evidence>
<comment type="caution">
    <text evidence="7">The sequence shown here is derived from an EMBL/GenBank/DDBJ whole genome shotgun (WGS) entry which is preliminary data.</text>
</comment>
<dbReference type="SUPFAM" id="SSF58104">
    <property type="entry name" value="Methyl-accepting chemotaxis protein (MCP) signaling domain"/>
    <property type="match status" value="1"/>
</dbReference>
<dbReference type="SMART" id="SM00283">
    <property type="entry name" value="MA"/>
    <property type="match status" value="1"/>
</dbReference>